<comment type="caution">
    <text evidence="4">The sequence shown here is derived from an EMBL/GenBank/DDBJ whole genome shotgun (WGS) entry which is preliminary data.</text>
</comment>
<reference evidence="5" key="1">
    <citation type="journal article" date="2019" name="Int. J. Syst. Evol. Microbiol.">
        <title>The Global Catalogue of Microorganisms (GCM) 10K type strain sequencing project: providing services to taxonomists for standard genome sequencing and annotation.</title>
        <authorList>
            <consortium name="The Broad Institute Genomics Platform"/>
            <consortium name="The Broad Institute Genome Sequencing Center for Infectious Disease"/>
            <person name="Wu L."/>
            <person name="Ma J."/>
        </authorList>
    </citation>
    <scope>NUCLEOTIDE SEQUENCE [LARGE SCALE GENOMIC DNA]</scope>
    <source>
        <strain evidence="5">CCUG 43304</strain>
    </source>
</reference>
<dbReference type="Gene3D" id="1.25.40.10">
    <property type="entry name" value="Tetratricopeptide repeat domain"/>
    <property type="match status" value="1"/>
</dbReference>
<keyword evidence="2 4" id="KW-0067">ATP-binding</keyword>
<dbReference type="InterPro" id="IPR011990">
    <property type="entry name" value="TPR-like_helical_dom_sf"/>
</dbReference>
<dbReference type="Proteomes" id="UP001596306">
    <property type="component" value="Unassembled WGS sequence"/>
</dbReference>
<organism evidence="4 5">
    <name type="scientific">Luethyella okanaganae</name>
    <dbReference type="NCBI Taxonomy" id="69372"/>
    <lineage>
        <taxon>Bacteria</taxon>
        <taxon>Bacillati</taxon>
        <taxon>Actinomycetota</taxon>
        <taxon>Actinomycetes</taxon>
        <taxon>Micrococcales</taxon>
        <taxon>Microbacteriaceae</taxon>
        <taxon>Luethyella</taxon>
    </lineage>
</organism>
<dbReference type="RefSeq" id="WP_386733275.1">
    <property type="nucleotide sequence ID" value="NZ_JBHSTP010000004.1"/>
</dbReference>
<name>A0ABW1VKK5_9MICO</name>
<dbReference type="Pfam" id="PF13191">
    <property type="entry name" value="AAA_16"/>
    <property type="match status" value="1"/>
</dbReference>
<feature type="domain" description="Orc1-like AAA ATPase" evidence="3">
    <location>
        <begin position="11"/>
        <end position="194"/>
    </location>
</feature>
<keyword evidence="1" id="KW-0547">Nucleotide-binding</keyword>
<accession>A0ABW1VKK5</accession>
<dbReference type="PANTHER" id="PTHR16305:SF35">
    <property type="entry name" value="TRANSCRIPTIONAL ACTIVATOR DOMAIN"/>
    <property type="match status" value="1"/>
</dbReference>
<dbReference type="GO" id="GO:0005524">
    <property type="term" value="F:ATP binding"/>
    <property type="evidence" value="ECO:0007669"/>
    <property type="project" value="UniProtKB-KW"/>
</dbReference>
<evidence type="ECO:0000256" key="2">
    <source>
        <dbReference type="ARBA" id="ARBA00022840"/>
    </source>
</evidence>
<dbReference type="InterPro" id="IPR027417">
    <property type="entry name" value="P-loop_NTPase"/>
</dbReference>
<gene>
    <name evidence="4" type="ORF">ACFQB0_15205</name>
</gene>
<dbReference type="Gene3D" id="3.40.50.300">
    <property type="entry name" value="P-loop containing nucleotide triphosphate hydrolases"/>
    <property type="match status" value="1"/>
</dbReference>
<dbReference type="SUPFAM" id="SSF52540">
    <property type="entry name" value="P-loop containing nucleoside triphosphate hydrolases"/>
    <property type="match status" value="1"/>
</dbReference>
<dbReference type="PANTHER" id="PTHR16305">
    <property type="entry name" value="TESTICULAR SOLUBLE ADENYLYL CYCLASE"/>
    <property type="match status" value="1"/>
</dbReference>
<dbReference type="SUPFAM" id="SSF48452">
    <property type="entry name" value="TPR-like"/>
    <property type="match status" value="1"/>
</dbReference>
<evidence type="ECO:0000256" key="1">
    <source>
        <dbReference type="ARBA" id="ARBA00022741"/>
    </source>
</evidence>
<protein>
    <submittedName>
        <fullName evidence="4">ATP-binding protein</fullName>
    </submittedName>
</protein>
<evidence type="ECO:0000313" key="5">
    <source>
        <dbReference type="Proteomes" id="UP001596306"/>
    </source>
</evidence>
<sequence>MTTSASSPTMIGRDSELARLREVLAEAARGATRAVVIGGEAGIGKTRLLREFEADVAGSVLLLRGQCVDLGAVAAPYAPIKSVLRALVEAVGGETMVAAAGPGKGALIALLPELAAVEGSASAPAGQGSIPGGGDPIAASSDQLHEAVAVLLENFSRDTPVLVVIEDLQWVDGASLNMLRFLFRALSSGRILLVLSYRSDDVSRGHPLRGFLSELERSRSIERRELKRLNRAQVRKQAKAILGAIPPAEVIESVFLRSEGVPFFVEELLGLEGCSTREELPDTLRELLLARYERLSEPTQHLLRLVSAGGVSVAHELLAGVYAGTSDELDTAAREAVLANVLLADDDSYSFRHALVREAIHADLVPGERARFHARYAEALEADSGTRRVAAEVSHHWIAAHHVAKAFPASLLAMSEARAAYAYSTAAQMGERALELWEQVPEAERIAGMDKIDLIGRTASHLRNAGEGERSLAMVNLALEECPREDGLRYARLLRDKAFYLANAGKPGSIPMLEQALDLVPPGTPGEMRATLLASLAGRFMIEARLGEAIEMAEAALIEAVAVGSARYSSISANIAGVSRVSNGQIEDGLAELERARVLADGDSSATLRHRVNASDVMYLLGRYEEAVELAEDGLAKARELGVERSSGVILASNAVDPLFALGQWERAETLIDRGLALDPPLAFKVYLQRDRLWAMLWRGDPDEAAQQFRSLRGSMAGIIEVEMQTRLGVARVAGEIALAQGDLD</sequence>
<dbReference type="EMBL" id="JBHSTP010000004">
    <property type="protein sequence ID" value="MFC6357457.1"/>
    <property type="molecule type" value="Genomic_DNA"/>
</dbReference>
<keyword evidence="5" id="KW-1185">Reference proteome</keyword>
<proteinExistence type="predicted"/>
<evidence type="ECO:0000313" key="4">
    <source>
        <dbReference type="EMBL" id="MFC6357457.1"/>
    </source>
</evidence>
<dbReference type="InterPro" id="IPR041664">
    <property type="entry name" value="AAA_16"/>
</dbReference>
<evidence type="ECO:0000259" key="3">
    <source>
        <dbReference type="Pfam" id="PF13191"/>
    </source>
</evidence>